<dbReference type="InterPro" id="IPR014108">
    <property type="entry name" value="Caa3-assmbl_CtaG"/>
</dbReference>
<evidence type="ECO:0000256" key="4">
    <source>
        <dbReference type="ARBA" id="ARBA00022989"/>
    </source>
</evidence>
<dbReference type="EMBL" id="JAQKAB010000003">
    <property type="protein sequence ID" value="MDA7026337.1"/>
    <property type="molecule type" value="Genomic_DNA"/>
</dbReference>
<proteinExistence type="predicted"/>
<feature type="transmembrane region" description="Helical" evidence="6">
    <location>
        <begin position="180"/>
        <end position="202"/>
    </location>
</feature>
<name>A0ABT4X2K9_9BACI</name>
<gene>
    <name evidence="7" type="primary">ctaG</name>
    <name evidence="7" type="ORF">PJ311_06865</name>
</gene>
<dbReference type="RefSeq" id="WP_271340164.1">
    <property type="nucleotide sequence ID" value="NZ_JAQKAB010000003.1"/>
</dbReference>
<evidence type="ECO:0000256" key="3">
    <source>
        <dbReference type="ARBA" id="ARBA00022692"/>
    </source>
</evidence>
<evidence type="ECO:0000313" key="7">
    <source>
        <dbReference type="EMBL" id="MDA7026337.1"/>
    </source>
</evidence>
<dbReference type="Pfam" id="PF09678">
    <property type="entry name" value="Caa3_CtaG"/>
    <property type="match status" value="1"/>
</dbReference>
<organism evidence="7 8">
    <name type="scientific">Bacillus changyiensis</name>
    <dbReference type="NCBI Taxonomy" id="3004103"/>
    <lineage>
        <taxon>Bacteria</taxon>
        <taxon>Bacillati</taxon>
        <taxon>Bacillota</taxon>
        <taxon>Bacilli</taxon>
        <taxon>Bacillales</taxon>
        <taxon>Bacillaceae</taxon>
        <taxon>Bacillus</taxon>
    </lineage>
</organism>
<feature type="transmembrane region" description="Helical" evidence="6">
    <location>
        <begin position="80"/>
        <end position="100"/>
    </location>
</feature>
<keyword evidence="2" id="KW-1003">Cell membrane</keyword>
<evidence type="ECO:0000256" key="1">
    <source>
        <dbReference type="ARBA" id="ARBA00004651"/>
    </source>
</evidence>
<feature type="transmembrane region" description="Helical" evidence="6">
    <location>
        <begin position="43"/>
        <end position="60"/>
    </location>
</feature>
<dbReference type="NCBIfam" id="TIGR02737">
    <property type="entry name" value="caa3_CtaG"/>
    <property type="match status" value="1"/>
</dbReference>
<accession>A0ABT4X2K9</accession>
<keyword evidence="4 6" id="KW-1133">Transmembrane helix</keyword>
<evidence type="ECO:0000313" key="8">
    <source>
        <dbReference type="Proteomes" id="UP001211894"/>
    </source>
</evidence>
<keyword evidence="3 6" id="KW-0812">Transmembrane</keyword>
<dbReference type="Proteomes" id="UP001211894">
    <property type="component" value="Unassembled WGS sequence"/>
</dbReference>
<feature type="transmembrane region" description="Helical" evidence="6">
    <location>
        <begin position="147"/>
        <end position="168"/>
    </location>
</feature>
<reference evidence="7 8" key="1">
    <citation type="submission" date="2023-01" db="EMBL/GenBank/DDBJ databases">
        <title>Bacillus changyiensis sp. nov., isolated from a coastal deposit.</title>
        <authorList>
            <person name="Xiao G."/>
            <person name="Lai Q."/>
            <person name="Hu Z."/>
            <person name="Shao Z."/>
        </authorList>
    </citation>
    <scope>NUCLEOTIDE SEQUENCE [LARGE SCALE GENOMIC DNA]</scope>
    <source>
        <strain evidence="7 8">CLL-7-23</strain>
    </source>
</reference>
<comment type="subcellular location">
    <subcellularLocation>
        <location evidence="1">Cell membrane</location>
        <topology evidence="1">Multi-pass membrane protein</topology>
    </subcellularLocation>
</comment>
<protein>
    <submittedName>
        <fullName evidence="7">Cytochrome c oxidase assembly factor CtaG</fullName>
    </submittedName>
</protein>
<comment type="caution">
    <text evidence="7">The sequence shown here is derived from an EMBL/GenBank/DDBJ whole genome shotgun (WGS) entry which is preliminary data.</text>
</comment>
<sequence length="298" mass="33562">MGNLVIFGFRALWSPYFFGGVLLIIGLYFLLIKRLGSESEQTSIKQISLFLTAMVLLYVSKGSPLDLAGHILFSAHMAQMAILYLVVPPLLILGVPAWLWKKILFRPVIQPLFRFLSKPLIAIIVFNGLFSMYHVPLVFDFVKTDPVYHAITTMIIFIAAFLMWWPLLHSVNKLPQMSSLLKMGYIMANGMLLTPACALIMFSKATLYLTYSDPSAWVDAMKLCVPLDMLSGMSLTGPEMFSSMPVLQDQQFGAIVMKIIQEIVYGTCLAFIFFKWAKNERAKDQAELEEHCSPSTAH</sequence>
<feature type="transmembrane region" description="Helical" evidence="6">
    <location>
        <begin position="252"/>
        <end position="274"/>
    </location>
</feature>
<feature type="transmembrane region" description="Helical" evidence="6">
    <location>
        <begin position="112"/>
        <end position="135"/>
    </location>
</feature>
<keyword evidence="8" id="KW-1185">Reference proteome</keyword>
<dbReference type="InterPro" id="IPR019108">
    <property type="entry name" value="Caa3_assmbl_CtaG-rel"/>
</dbReference>
<evidence type="ECO:0000256" key="2">
    <source>
        <dbReference type="ARBA" id="ARBA00022475"/>
    </source>
</evidence>
<feature type="transmembrane region" description="Helical" evidence="6">
    <location>
        <begin position="12"/>
        <end position="31"/>
    </location>
</feature>
<evidence type="ECO:0000256" key="5">
    <source>
        <dbReference type="ARBA" id="ARBA00023136"/>
    </source>
</evidence>
<evidence type="ECO:0000256" key="6">
    <source>
        <dbReference type="SAM" id="Phobius"/>
    </source>
</evidence>
<keyword evidence="5 6" id="KW-0472">Membrane</keyword>